<evidence type="ECO:0000313" key="2">
    <source>
        <dbReference type="Proteomes" id="UP000238650"/>
    </source>
</evidence>
<dbReference type="AlphaFoldDB" id="A0A2S9QQN7"/>
<evidence type="ECO:0000313" key="1">
    <source>
        <dbReference type="EMBL" id="PRI11897.1"/>
    </source>
</evidence>
<dbReference type="Proteomes" id="UP000238650">
    <property type="component" value="Unassembled WGS sequence"/>
</dbReference>
<name>A0A2S9QQN7_9MICO</name>
<comment type="caution">
    <text evidence="1">The sequence shown here is derived from an EMBL/GenBank/DDBJ whole genome shotgun (WGS) entry which is preliminary data.</text>
</comment>
<reference evidence="1 2" key="1">
    <citation type="journal article" date="2017" name="New Microbes New Infect">
        <title>Genome sequence of 'Leucobacter massiliensis' sp. nov. isolated from human pharynx after travel to the 2014 Hajj.</title>
        <authorList>
            <person name="Leangapichart T."/>
            <person name="Gautret P."/>
            <person name="Nguyen T.T."/>
            <person name="Armstrong N."/>
            <person name="Rolain J.M."/>
        </authorList>
    </citation>
    <scope>NUCLEOTIDE SEQUENCE [LARGE SCALE GENOMIC DNA]</scope>
    <source>
        <strain evidence="1 2">122RC15</strain>
    </source>
</reference>
<keyword evidence="2" id="KW-1185">Reference proteome</keyword>
<gene>
    <name evidence="1" type="ORF">B4915_02130</name>
</gene>
<organism evidence="1 2">
    <name type="scientific">Leucobacter massiliensis</name>
    <dbReference type="NCBI Taxonomy" id="1686285"/>
    <lineage>
        <taxon>Bacteria</taxon>
        <taxon>Bacillati</taxon>
        <taxon>Actinomycetota</taxon>
        <taxon>Actinomycetes</taxon>
        <taxon>Micrococcales</taxon>
        <taxon>Microbacteriaceae</taxon>
        <taxon>Leucobacter</taxon>
    </lineage>
</organism>
<protein>
    <submittedName>
        <fullName evidence="1">Uncharacterized protein</fullName>
    </submittedName>
</protein>
<dbReference type="EMBL" id="MWZD01000013">
    <property type="protein sequence ID" value="PRI11897.1"/>
    <property type="molecule type" value="Genomic_DNA"/>
</dbReference>
<accession>A0A2S9QQN7</accession>
<sequence length="94" mass="10881">MWWAMSEKFVPSTDMVRSGYANDPVGEYHDPVNSASRERALGRAFDRWLESVRRQASEAAWDEGARTGYRLYEERPAVVLRRNPYRTKETPDAG</sequence>
<proteinExistence type="predicted"/>